<dbReference type="Pfam" id="PF00171">
    <property type="entry name" value="Aldedh"/>
    <property type="match status" value="1"/>
</dbReference>
<dbReference type="EMBL" id="JAATHJ010000015">
    <property type="protein sequence ID" value="NJP38015.1"/>
    <property type="molecule type" value="Genomic_DNA"/>
</dbReference>
<evidence type="ECO:0000259" key="3">
    <source>
        <dbReference type="Pfam" id="PF00171"/>
    </source>
</evidence>
<dbReference type="CDD" id="cd07103">
    <property type="entry name" value="ALDH_F5_SSADH_GabD"/>
    <property type="match status" value="1"/>
</dbReference>
<organism evidence="4 5">
    <name type="scientific">Alkalicoccus luteus</name>
    <dbReference type="NCBI Taxonomy" id="1237094"/>
    <lineage>
        <taxon>Bacteria</taxon>
        <taxon>Bacillati</taxon>
        <taxon>Bacillota</taxon>
        <taxon>Bacilli</taxon>
        <taxon>Bacillales</taxon>
        <taxon>Bacillaceae</taxon>
        <taxon>Alkalicoccus</taxon>
    </lineage>
</organism>
<dbReference type="Gene3D" id="3.40.605.10">
    <property type="entry name" value="Aldehyde Dehydrogenase, Chain A, domain 1"/>
    <property type="match status" value="1"/>
</dbReference>
<evidence type="ECO:0000256" key="1">
    <source>
        <dbReference type="ARBA" id="ARBA00009986"/>
    </source>
</evidence>
<evidence type="ECO:0000313" key="5">
    <source>
        <dbReference type="Proteomes" id="UP000752012"/>
    </source>
</evidence>
<comment type="similarity">
    <text evidence="1">Belongs to the aldehyde dehydrogenase family.</text>
</comment>
<dbReference type="GO" id="GO:0009450">
    <property type="term" value="P:gamma-aminobutyric acid catabolic process"/>
    <property type="evidence" value="ECO:0007669"/>
    <property type="project" value="TreeGrafter"/>
</dbReference>
<dbReference type="SUPFAM" id="SSF53720">
    <property type="entry name" value="ALDH-like"/>
    <property type="match status" value="1"/>
</dbReference>
<gene>
    <name evidence="4" type="ORF">HCN83_10525</name>
</gene>
<dbReference type="InterPro" id="IPR016162">
    <property type="entry name" value="Ald_DH_N"/>
</dbReference>
<accession>A0A969PPJ1</accession>
<dbReference type="Proteomes" id="UP000752012">
    <property type="component" value="Unassembled WGS sequence"/>
</dbReference>
<dbReference type="InterPro" id="IPR016160">
    <property type="entry name" value="Ald_DH_CS_CYS"/>
</dbReference>
<dbReference type="FunFam" id="3.40.605.10:FF:000026">
    <property type="entry name" value="Aldehyde dehydrogenase, putative"/>
    <property type="match status" value="1"/>
</dbReference>
<sequence>MEKEHFYLGGIAMKNDLYVNGSWTGSSLEQINVTNPGTGALISTVPKAGKKEATAAVDAAADALSDWKQTSAQERSGYLREVYRLMMEQQDEIAELMTLENGKTLADSKAEVVYAASFLDWFADEAKRVYGRSVPGKHAGHRIDVLKQPIGVTAAITPWNFPAAMITRKLAPALAAGCTFIIKPATATPLTAMKIIELCEEAGIPDGVVNLLTGSASDITSVFMEDSRVRKVSFTGSTEVGKMLIEQSAAQVKKLSLELGGHAPLLVFNDADLDKAVKEAATAKFRNGGQSCIAANRFYVQEGILDAFTERFVEKVKNMKAGDGMKEENDIGAVIDEDGYEKIEKHVQNAIEHGAEAAAGGTGTAEDGAYFYQPTVLTGVTSDMLIMQEETFGPVAPIQSFKTEAEAIELANNTPYGLASYVFTEDAATGTRVTEALEFGVVGWNDGVPSAAQAPFGGLKESGYGREGGIEGIEEYLETKYVARNIE</sequence>
<keyword evidence="5" id="KW-1185">Reference proteome</keyword>
<keyword evidence="2" id="KW-0560">Oxidoreductase</keyword>
<dbReference type="InterPro" id="IPR050740">
    <property type="entry name" value="Aldehyde_DH_Superfamily"/>
</dbReference>
<dbReference type="FunFam" id="3.40.309.10:FF:000004">
    <property type="entry name" value="Succinate-semialdehyde dehydrogenase I"/>
    <property type="match status" value="1"/>
</dbReference>
<dbReference type="FunFam" id="3.40.605.10:FF:000005">
    <property type="entry name" value="Succinate-semialdehyde dehydrogenase I"/>
    <property type="match status" value="1"/>
</dbReference>
<evidence type="ECO:0000256" key="2">
    <source>
        <dbReference type="ARBA" id="ARBA00023002"/>
    </source>
</evidence>
<dbReference type="PANTHER" id="PTHR43353">
    <property type="entry name" value="SUCCINATE-SEMIALDEHYDE DEHYDROGENASE, MITOCHONDRIAL"/>
    <property type="match status" value="1"/>
</dbReference>
<name>A0A969PPJ1_9BACI</name>
<dbReference type="InterPro" id="IPR016163">
    <property type="entry name" value="Ald_DH_C"/>
</dbReference>
<dbReference type="PROSITE" id="PS00070">
    <property type="entry name" value="ALDEHYDE_DEHYDR_CYS"/>
    <property type="match status" value="1"/>
</dbReference>
<reference evidence="4 5" key="1">
    <citation type="submission" date="2020-03" db="EMBL/GenBank/DDBJ databases">
        <title>Assessment of the enzymatic potential of alkaline-tolerant lipase obtained from Bacillus luteus H11 (technogenic soil) for the bioremediation of saline soils contaminated with petroleum substances.</title>
        <authorList>
            <person name="Kalwasinska A."/>
        </authorList>
    </citation>
    <scope>NUCLEOTIDE SEQUENCE [LARGE SCALE GENOMIC DNA]</scope>
    <source>
        <strain evidence="4 5">H11</strain>
    </source>
</reference>
<dbReference type="Gene3D" id="3.40.309.10">
    <property type="entry name" value="Aldehyde Dehydrogenase, Chain A, domain 2"/>
    <property type="match status" value="1"/>
</dbReference>
<proteinExistence type="inferred from homology"/>
<dbReference type="PANTHER" id="PTHR43353:SF5">
    <property type="entry name" value="SUCCINATE-SEMIALDEHYDE DEHYDROGENASE, MITOCHONDRIAL"/>
    <property type="match status" value="1"/>
</dbReference>
<feature type="domain" description="Aldehyde dehydrogenase" evidence="3">
    <location>
        <begin position="23"/>
        <end position="482"/>
    </location>
</feature>
<protein>
    <submittedName>
        <fullName evidence="4">NAD-dependent succinate-semialdehyde dehydrogenase</fullName>
    </submittedName>
</protein>
<dbReference type="GO" id="GO:0004777">
    <property type="term" value="F:succinate-semialdehyde dehydrogenase (NAD+) activity"/>
    <property type="evidence" value="ECO:0007669"/>
    <property type="project" value="TreeGrafter"/>
</dbReference>
<evidence type="ECO:0000313" key="4">
    <source>
        <dbReference type="EMBL" id="NJP38015.1"/>
    </source>
</evidence>
<dbReference type="InterPro" id="IPR015590">
    <property type="entry name" value="Aldehyde_DH_dom"/>
</dbReference>
<dbReference type="InterPro" id="IPR016161">
    <property type="entry name" value="Ald_DH/histidinol_DH"/>
</dbReference>
<comment type="caution">
    <text evidence="4">The sequence shown here is derived from an EMBL/GenBank/DDBJ whole genome shotgun (WGS) entry which is preliminary data.</text>
</comment>
<dbReference type="AlphaFoldDB" id="A0A969PPJ1"/>